<comment type="caution">
    <text evidence="1">The sequence shown here is derived from an EMBL/GenBank/DDBJ whole genome shotgun (WGS) entry which is preliminary data.</text>
</comment>
<dbReference type="Pfam" id="PF02082">
    <property type="entry name" value="Rrf2"/>
    <property type="match status" value="1"/>
</dbReference>
<dbReference type="SUPFAM" id="SSF46785">
    <property type="entry name" value="Winged helix' DNA-binding domain"/>
    <property type="match status" value="1"/>
</dbReference>
<dbReference type="Gene3D" id="1.10.10.10">
    <property type="entry name" value="Winged helix-like DNA-binding domain superfamily/Winged helix DNA-binding domain"/>
    <property type="match status" value="1"/>
</dbReference>
<sequence>MQLTKAFEQGVCVMAMLTTQLPSIPVASATIHQRLGTSPTYTQKIVRKLVVSGLATSVSGQGGGFCLARASKDISCLDVVEAIEGKVVTFPDSQLLHHTFANSSRLANLATANSVVYQAFAKADDQWRNALANVSIADIIHDSLHGEKLTFVNWNDL</sequence>
<dbReference type="InterPro" id="IPR036390">
    <property type="entry name" value="WH_DNA-bd_sf"/>
</dbReference>
<keyword evidence="2" id="KW-1185">Reference proteome</keyword>
<dbReference type="PANTHER" id="PTHR33221:SF9">
    <property type="entry name" value="RRF2 FAMILY PROTEIN"/>
    <property type="match status" value="1"/>
</dbReference>
<dbReference type="RefSeq" id="WP_379981389.1">
    <property type="nucleotide sequence ID" value="NZ_JBHUMO010000044.1"/>
</dbReference>
<dbReference type="InterPro" id="IPR000944">
    <property type="entry name" value="Tscrpt_reg_Rrf2"/>
</dbReference>
<accession>A0ABW5TKU4</accession>
<dbReference type="PROSITE" id="PS01332">
    <property type="entry name" value="HTH_RRF2_1"/>
    <property type="match status" value="1"/>
</dbReference>
<gene>
    <name evidence="1" type="ORF">ACFSR0_07315</name>
</gene>
<proteinExistence type="predicted"/>
<dbReference type="PROSITE" id="PS51197">
    <property type="entry name" value="HTH_RRF2_2"/>
    <property type="match status" value="1"/>
</dbReference>
<dbReference type="InterPro" id="IPR030489">
    <property type="entry name" value="TR_Rrf2-type_CS"/>
</dbReference>
<organism evidence="1 2">
    <name type="scientific">Enterococcus camelliae</name>
    <dbReference type="NCBI Taxonomy" id="453959"/>
    <lineage>
        <taxon>Bacteria</taxon>
        <taxon>Bacillati</taxon>
        <taxon>Bacillota</taxon>
        <taxon>Bacilli</taxon>
        <taxon>Lactobacillales</taxon>
        <taxon>Enterococcaceae</taxon>
        <taxon>Enterococcus</taxon>
    </lineage>
</organism>
<protein>
    <submittedName>
        <fullName evidence="1">Rrf2 family transcriptional regulator</fullName>
    </submittedName>
</protein>
<dbReference type="InterPro" id="IPR036388">
    <property type="entry name" value="WH-like_DNA-bd_sf"/>
</dbReference>
<evidence type="ECO:0000313" key="1">
    <source>
        <dbReference type="EMBL" id="MFD2729230.1"/>
    </source>
</evidence>
<reference evidence="2" key="1">
    <citation type="journal article" date="2019" name="Int. J. Syst. Evol. Microbiol.">
        <title>The Global Catalogue of Microorganisms (GCM) 10K type strain sequencing project: providing services to taxonomists for standard genome sequencing and annotation.</title>
        <authorList>
            <consortium name="The Broad Institute Genomics Platform"/>
            <consortium name="The Broad Institute Genome Sequencing Center for Infectious Disease"/>
            <person name="Wu L."/>
            <person name="Ma J."/>
        </authorList>
    </citation>
    <scope>NUCLEOTIDE SEQUENCE [LARGE SCALE GENOMIC DNA]</scope>
    <source>
        <strain evidence="2">TISTR 932</strain>
    </source>
</reference>
<dbReference type="NCBIfam" id="TIGR00738">
    <property type="entry name" value="rrf2_super"/>
    <property type="match status" value="1"/>
</dbReference>
<dbReference type="PANTHER" id="PTHR33221">
    <property type="entry name" value="WINGED HELIX-TURN-HELIX TRANSCRIPTIONAL REGULATOR, RRF2 FAMILY"/>
    <property type="match status" value="1"/>
</dbReference>
<name>A0ABW5TKU4_9ENTE</name>
<evidence type="ECO:0000313" key="2">
    <source>
        <dbReference type="Proteomes" id="UP001597427"/>
    </source>
</evidence>
<dbReference type="Proteomes" id="UP001597427">
    <property type="component" value="Unassembled WGS sequence"/>
</dbReference>
<dbReference type="EMBL" id="JBHUMO010000044">
    <property type="protein sequence ID" value="MFD2729230.1"/>
    <property type="molecule type" value="Genomic_DNA"/>
</dbReference>